<evidence type="ECO:0000313" key="3">
    <source>
        <dbReference type="Proteomes" id="UP000460318"/>
    </source>
</evidence>
<dbReference type="InterPro" id="IPR038740">
    <property type="entry name" value="BioF2-like_GNAT_dom"/>
</dbReference>
<dbReference type="InterPro" id="IPR016181">
    <property type="entry name" value="Acyl_CoA_acyltransferase"/>
</dbReference>
<name>A0A7X3IHQ5_9BACL</name>
<feature type="domain" description="BioF2-like acetyltransferase" evidence="1">
    <location>
        <begin position="175"/>
        <end position="314"/>
    </location>
</feature>
<organism evidence="2 3">
    <name type="scientific">Paenibacillus dendrobii</name>
    <dbReference type="NCBI Taxonomy" id="2691084"/>
    <lineage>
        <taxon>Bacteria</taxon>
        <taxon>Bacillati</taxon>
        <taxon>Bacillota</taxon>
        <taxon>Bacilli</taxon>
        <taxon>Bacillales</taxon>
        <taxon>Paenibacillaceae</taxon>
        <taxon>Paenibacillus</taxon>
    </lineage>
</organism>
<dbReference type="Gene3D" id="3.40.630.30">
    <property type="match status" value="1"/>
</dbReference>
<dbReference type="Pfam" id="PF13480">
    <property type="entry name" value="Acetyltransf_6"/>
    <property type="match status" value="1"/>
</dbReference>
<dbReference type="RefSeq" id="WP_160497167.1">
    <property type="nucleotide sequence ID" value="NZ_WUBI01000001.1"/>
</dbReference>
<evidence type="ECO:0000259" key="1">
    <source>
        <dbReference type="Pfam" id="PF13480"/>
    </source>
</evidence>
<protein>
    <submittedName>
        <fullName evidence="2">GNAT family N-acetyltransferase</fullName>
    </submittedName>
</protein>
<gene>
    <name evidence="2" type="ORF">GRF59_08580</name>
</gene>
<comment type="caution">
    <text evidence="2">The sequence shown here is derived from an EMBL/GenBank/DDBJ whole genome shotgun (WGS) entry which is preliminary data.</text>
</comment>
<keyword evidence="2" id="KW-0808">Transferase</keyword>
<reference evidence="2 3" key="1">
    <citation type="submission" date="2019-12" db="EMBL/GenBank/DDBJ databases">
        <title>Paenibacillus sp. nov., an endophytic bacterium isolated from the stem of Dendrobium.</title>
        <authorList>
            <person name="Zhao R."/>
        </authorList>
    </citation>
    <scope>NUCLEOTIDE SEQUENCE [LARGE SCALE GENOMIC DNA]</scope>
    <source>
        <strain evidence="2 3">HJL G12</strain>
    </source>
</reference>
<accession>A0A7X3IHQ5</accession>
<dbReference type="EMBL" id="WUBI01000001">
    <property type="protein sequence ID" value="MWV43691.1"/>
    <property type="molecule type" value="Genomic_DNA"/>
</dbReference>
<sequence length="363" mass="42893">MKTVIVRNVEELLHWEAAWKELMDNLEYPEIFHTWEWVVAYLSHLFSKEQQLFVVVVTDEQQCIAIAPLCITEQKIKWLKVRSLQFIVSGTGETNSFYIHKNVHYIKVFMEIFKALQDHKNEWDWIDLHNVQSQHPVTALILQACGSFFDVYSTTKSMTPYVNLERFHDDKLARSRIKAIERKERKLKKEHDMKLEIHTPIDQRTWSRFTDMHKLRWTHSLFGDENTMSFYRDVISKFHETDNAHFSYVEINGSIASAMLTFCHSGKVYLYITSFSQQYKEYGVGLILLNRVMEHYLQSGALEIDLMSGAQEYKFFWSDTVRLNNHIRLINHGKGRKWIKAYTLLQMNKNHIKSLLSKTSGTG</sequence>
<dbReference type="AlphaFoldDB" id="A0A7X3IHQ5"/>
<dbReference type="Proteomes" id="UP000460318">
    <property type="component" value="Unassembled WGS sequence"/>
</dbReference>
<evidence type="ECO:0000313" key="2">
    <source>
        <dbReference type="EMBL" id="MWV43691.1"/>
    </source>
</evidence>
<keyword evidence="3" id="KW-1185">Reference proteome</keyword>
<dbReference type="SUPFAM" id="SSF55729">
    <property type="entry name" value="Acyl-CoA N-acyltransferases (Nat)"/>
    <property type="match status" value="1"/>
</dbReference>
<dbReference type="GO" id="GO:0016740">
    <property type="term" value="F:transferase activity"/>
    <property type="evidence" value="ECO:0007669"/>
    <property type="project" value="UniProtKB-KW"/>
</dbReference>
<proteinExistence type="predicted"/>